<dbReference type="AlphaFoldDB" id="A0A318E6N4"/>
<name>A0A318E6N4_9GAMM</name>
<dbReference type="Pfam" id="PF12697">
    <property type="entry name" value="Abhydrolase_6"/>
    <property type="match status" value="1"/>
</dbReference>
<dbReference type="PANTHER" id="PTHR43798">
    <property type="entry name" value="MONOACYLGLYCEROL LIPASE"/>
    <property type="match status" value="1"/>
</dbReference>
<dbReference type="Proteomes" id="UP000248330">
    <property type="component" value="Unassembled WGS sequence"/>
</dbReference>
<reference evidence="3 4" key="1">
    <citation type="submission" date="2018-04" db="EMBL/GenBank/DDBJ databases">
        <title>Genomic Encyclopedia of Type Strains, Phase IV (KMG-IV): sequencing the most valuable type-strain genomes for metagenomic binning, comparative biology and taxonomic classification.</title>
        <authorList>
            <person name="Goeker M."/>
        </authorList>
    </citation>
    <scope>NUCLEOTIDE SEQUENCE [LARGE SCALE GENOMIC DNA]</scope>
    <source>
        <strain evidence="3 4">DSM 104150</strain>
    </source>
</reference>
<keyword evidence="1" id="KW-0378">Hydrolase</keyword>
<organism evidence="3 4">
    <name type="scientific">Sinimarinibacterium flocculans</name>
    <dbReference type="NCBI Taxonomy" id="985250"/>
    <lineage>
        <taxon>Bacteria</taxon>
        <taxon>Pseudomonadati</taxon>
        <taxon>Pseudomonadota</taxon>
        <taxon>Gammaproteobacteria</taxon>
        <taxon>Nevskiales</taxon>
        <taxon>Nevskiaceae</taxon>
        <taxon>Sinimarinibacterium</taxon>
    </lineage>
</organism>
<sequence>MNDLPATDFLQATTPWQSDAGDGPTLRGRRRDNGRPLIHFLHGNGFCGGVYWPFLRTLASDHALFCQDLEGHGASDAPRRYSGTRAIIERVPQVIDEQCAGAMPMIGLGHSFGAAVTLAVAARRPELFRTLVLLDPILIPTPSWLGLKLANRLGRNAIANAARRRRDRWASRDEVLGRLRGRGIYAGWREDALASFVDYATRDDGDGRVLCCPREIEAAIFENPVYPWRLIRQVRCPVLFVHGESSYPFLPPAARRAARLNPNITVRTIPGGHCFMQEDPDRAAAVVREFLSAATWEPGR</sequence>
<keyword evidence="4" id="KW-1185">Reference proteome</keyword>
<dbReference type="RefSeq" id="WP_110265469.1">
    <property type="nucleotide sequence ID" value="NZ_CAKZQT010000001.1"/>
</dbReference>
<evidence type="ECO:0000313" key="4">
    <source>
        <dbReference type="Proteomes" id="UP000248330"/>
    </source>
</evidence>
<dbReference type="PANTHER" id="PTHR43798:SF31">
    <property type="entry name" value="AB HYDROLASE SUPERFAMILY PROTEIN YCLE"/>
    <property type="match status" value="1"/>
</dbReference>
<dbReference type="GO" id="GO:0016787">
    <property type="term" value="F:hydrolase activity"/>
    <property type="evidence" value="ECO:0007669"/>
    <property type="project" value="UniProtKB-KW"/>
</dbReference>
<feature type="domain" description="AB hydrolase-1" evidence="2">
    <location>
        <begin position="40"/>
        <end position="285"/>
    </location>
</feature>
<dbReference type="PRINTS" id="PR00111">
    <property type="entry name" value="ABHYDROLASE"/>
</dbReference>
<evidence type="ECO:0000256" key="1">
    <source>
        <dbReference type="ARBA" id="ARBA00022801"/>
    </source>
</evidence>
<dbReference type="OrthoDB" id="5729753at2"/>
<dbReference type="InterPro" id="IPR000073">
    <property type="entry name" value="AB_hydrolase_1"/>
</dbReference>
<comment type="caution">
    <text evidence="3">The sequence shown here is derived from an EMBL/GenBank/DDBJ whole genome shotgun (WGS) entry which is preliminary data.</text>
</comment>
<dbReference type="SUPFAM" id="SSF53474">
    <property type="entry name" value="alpha/beta-Hydrolases"/>
    <property type="match status" value="1"/>
</dbReference>
<dbReference type="Gene3D" id="3.40.50.1820">
    <property type="entry name" value="alpha/beta hydrolase"/>
    <property type="match status" value="1"/>
</dbReference>
<dbReference type="EMBL" id="QICN01000006">
    <property type="protein sequence ID" value="PXV67152.1"/>
    <property type="molecule type" value="Genomic_DNA"/>
</dbReference>
<gene>
    <name evidence="3" type="ORF">C8D93_106129</name>
</gene>
<accession>A0A318E6N4</accession>
<proteinExistence type="predicted"/>
<evidence type="ECO:0000313" key="3">
    <source>
        <dbReference type="EMBL" id="PXV67152.1"/>
    </source>
</evidence>
<dbReference type="InterPro" id="IPR050266">
    <property type="entry name" value="AB_hydrolase_sf"/>
</dbReference>
<evidence type="ECO:0000259" key="2">
    <source>
        <dbReference type="Pfam" id="PF12697"/>
    </source>
</evidence>
<dbReference type="GO" id="GO:0016020">
    <property type="term" value="C:membrane"/>
    <property type="evidence" value="ECO:0007669"/>
    <property type="project" value="TreeGrafter"/>
</dbReference>
<dbReference type="InterPro" id="IPR029058">
    <property type="entry name" value="AB_hydrolase_fold"/>
</dbReference>
<protein>
    <submittedName>
        <fullName evidence="3">Pimeloyl-ACP methyl ester carboxylesterase</fullName>
    </submittedName>
</protein>